<dbReference type="Pfam" id="PF00094">
    <property type="entry name" value="VWD"/>
    <property type="match status" value="1"/>
</dbReference>
<evidence type="ECO:0000256" key="1">
    <source>
        <dbReference type="ARBA" id="ARBA00004479"/>
    </source>
</evidence>
<keyword evidence="12" id="KW-0675">Receptor</keyword>
<gene>
    <name evidence="18" type="ORF">GSLYS_00008418001</name>
</gene>
<keyword evidence="9" id="KW-1133">Transmembrane helix</keyword>
<dbReference type="Pfam" id="PF07645">
    <property type="entry name" value="EGF_CA"/>
    <property type="match status" value="8"/>
</dbReference>
<evidence type="ECO:0000259" key="16">
    <source>
        <dbReference type="PROSITE" id="PS50026"/>
    </source>
</evidence>
<dbReference type="PANTHER" id="PTHR24034:SF209">
    <property type="entry name" value="EGF-LIKE DOMAIN-CONTAINING PROTEIN"/>
    <property type="match status" value="1"/>
</dbReference>
<dbReference type="PANTHER" id="PTHR24034">
    <property type="entry name" value="EGF-LIKE DOMAIN-CONTAINING PROTEIN"/>
    <property type="match status" value="1"/>
</dbReference>
<feature type="domain" description="VWFD" evidence="17">
    <location>
        <begin position="408"/>
        <end position="610"/>
    </location>
</feature>
<dbReference type="Gene3D" id="2.10.25.10">
    <property type="entry name" value="Laminin"/>
    <property type="match status" value="13"/>
</dbReference>
<evidence type="ECO:0000256" key="12">
    <source>
        <dbReference type="ARBA" id="ARBA00023170"/>
    </source>
</evidence>
<keyword evidence="10" id="KW-0472">Membrane</keyword>
<dbReference type="InterPro" id="IPR056619">
    <property type="entry name" value="C8-3_MUC4"/>
</dbReference>
<feature type="compositionally biased region" description="Low complexity" evidence="15">
    <location>
        <begin position="1677"/>
        <end position="1731"/>
    </location>
</feature>
<dbReference type="InterPro" id="IPR001846">
    <property type="entry name" value="VWF_type-D"/>
</dbReference>
<comment type="caution">
    <text evidence="18">The sequence shown here is derived from an EMBL/GenBank/DDBJ whole genome shotgun (WGS) entry which is preliminary data.</text>
</comment>
<dbReference type="Proteomes" id="UP001497497">
    <property type="component" value="Unassembled WGS sequence"/>
</dbReference>
<evidence type="ECO:0008006" key="20">
    <source>
        <dbReference type="Google" id="ProtNLM"/>
    </source>
</evidence>
<comment type="subcellular location">
    <subcellularLocation>
        <location evidence="1">Membrane</location>
        <topology evidence="1">Single-pass type I membrane protein</topology>
    </subcellularLocation>
    <subcellularLocation>
        <location evidence="2">Secreted</location>
    </subcellularLocation>
</comment>
<keyword evidence="19" id="KW-1185">Reference proteome</keyword>
<keyword evidence="3" id="KW-0964">Secreted</keyword>
<dbReference type="SUPFAM" id="SSF57196">
    <property type="entry name" value="EGF/Laminin"/>
    <property type="match status" value="1"/>
</dbReference>
<feature type="non-terminal residue" evidence="18">
    <location>
        <position position="1"/>
    </location>
</feature>
<evidence type="ECO:0000256" key="3">
    <source>
        <dbReference type="ARBA" id="ARBA00022525"/>
    </source>
</evidence>
<evidence type="ECO:0000256" key="2">
    <source>
        <dbReference type="ARBA" id="ARBA00004613"/>
    </source>
</evidence>
<dbReference type="SMART" id="SM00179">
    <property type="entry name" value="EGF_CA"/>
    <property type="match status" value="11"/>
</dbReference>
<dbReference type="FunFam" id="2.10.25.10:FF:000014">
    <property type="entry name" value="Latent-transforming growth factor beta-binding protein 3"/>
    <property type="match status" value="1"/>
</dbReference>
<protein>
    <recommendedName>
        <fullName evidence="20">Mucin-like protein</fullName>
    </recommendedName>
</protein>
<dbReference type="Pfam" id="PF12662">
    <property type="entry name" value="cEGF"/>
    <property type="match status" value="1"/>
</dbReference>
<dbReference type="PROSITE" id="PS00010">
    <property type="entry name" value="ASX_HYDROXYL"/>
    <property type="match status" value="7"/>
</dbReference>
<comment type="caution">
    <text evidence="14">Lacks conserved residue(s) required for the propagation of feature annotation.</text>
</comment>
<keyword evidence="8" id="KW-0677">Repeat</keyword>
<dbReference type="FunFam" id="2.10.25.10:FF:000009">
    <property type="entry name" value="Low-density lipoprotein receptor isoform 1"/>
    <property type="match status" value="1"/>
</dbReference>
<dbReference type="GO" id="GO:0016020">
    <property type="term" value="C:membrane"/>
    <property type="evidence" value="ECO:0007669"/>
    <property type="project" value="UniProtKB-SubCell"/>
</dbReference>
<keyword evidence="5" id="KW-0254">Endocytosis</keyword>
<dbReference type="InterPro" id="IPR018097">
    <property type="entry name" value="EGF_Ca-bd_CS"/>
</dbReference>
<dbReference type="FunFam" id="2.10.25.10:FF:000139">
    <property type="entry name" value="Fibulin-1"/>
    <property type="match status" value="1"/>
</dbReference>
<organism evidence="18 19">
    <name type="scientific">Lymnaea stagnalis</name>
    <name type="common">Great pond snail</name>
    <name type="synonym">Helix stagnalis</name>
    <dbReference type="NCBI Taxonomy" id="6523"/>
    <lineage>
        <taxon>Eukaryota</taxon>
        <taxon>Metazoa</taxon>
        <taxon>Spiralia</taxon>
        <taxon>Lophotrochozoa</taxon>
        <taxon>Mollusca</taxon>
        <taxon>Gastropoda</taxon>
        <taxon>Heterobranchia</taxon>
        <taxon>Euthyneura</taxon>
        <taxon>Panpulmonata</taxon>
        <taxon>Hygrophila</taxon>
        <taxon>Lymnaeoidea</taxon>
        <taxon>Lymnaeidae</taxon>
        <taxon>Lymnaea</taxon>
    </lineage>
</organism>
<dbReference type="InterPro" id="IPR009030">
    <property type="entry name" value="Growth_fac_rcpt_cys_sf"/>
</dbReference>
<evidence type="ECO:0000256" key="7">
    <source>
        <dbReference type="ARBA" id="ARBA00022729"/>
    </source>
</evidence>
<feature type="domain" description="EGF-like" evidence="16">
    <location>
        <begin position="1077"/>
        <end position="1116"/>
    </location>
</feature>
<dbReference type="SMART" id="SM00216">
    <property type="entry name" value="VWD"/>
    <property type="match status" value="1"/>
</dbReference>
<dbReference type="PROSITE" id="PS00022">
    <property type="entry name" value="EGF_1"/>
    <property type="match status" value="2"/>
</dbReference>
<evidence type="ECO:0000256" key="14">
    <source>
        <dbReference type="PROSITE-ProRule" id="PRU00076"/>
    </source>
</evidence>
<evidence type="ECO:0000256" key="6">
    <source>
        <dbReference type="ARBA" id="ARBA00022692"/>
    </source>
</evidence>
<evidence type="ECO:0000259" key="17">
    <source>
        <dbReference type="PROSITE" id="PS51233"/>
    </source>
</evidence>
<dbReference type="SMART" id="SM00181">
    <property type="entry name" value="EGF"/>
    <property type="match status" value="17"/>
</dbReference>
<evidence type="ECO:0000256" key="5">
    <source>
        <dbReference type="ARBA" id="ARBA00022583"/>
    </source>
</evidence>
<evidence type="ECO:0000256" key="8">
    <source>
        <dbReference type="ARBA" id="ARBA00022737"/>
    </source>
</evidence>
<dbReference type="GO" id="GO:0005509">
    <property type="term" value="F:calcium ion binding"/>
    <property type="evidence" value="ECO:0007669"/>
    <property type="project" value="InterPro"/>
</dbReference>
<sequence length="1970" mass="217356">EFYPYGSDKGDRTVDVRNNWLSETIHFSSGLPFGTNAVRFAHVSPSGVLTFGEPRNAYTPNLQSAFSRNQNLIAPFWTNMDHYASGQLMHYHLYEAVRTTGSFFQHTGNQLTAVLEKATSEVQSFYGPAKWENFQASTVLVATWDGVRPNAWYSFQCAYDQCNRVPERNTFQTIYATDGEKAYAITIYKEDGMTWEYVPNRVIVIGYTHRHTIVDLGFTFTRFTTTIGKDIGTAGRFGTFIDKVGEIESSAQKCVKFYQQNLNRALTPKFNRDRNQLFTCPCTMERLGGQWWLAEIRNSNIYCYAISTNHMRRWFPGNTLNKLCCYLYRWYLYPWWDWRRALREAAYVTGTPDAGHILTNDPFTNWRKTVEEDIRPKQWCCREASRAHCGLFHFVRPDMGCSWNAEFVTGSSWGDPHITTLDQKQYTLNGWAEYIMMQIQNVHFMFQARTDRVETANGTLTNATVFVAFAVKDADEASLQVELSYNKTSMVVYADNIDLTTEFYTAENYMKSLENFTVMREESMNKTHLVASFTSGVTLKIFMGIRSLEVSVEADKSLQGNVSGLLGNFNGNPSDDFVLPDGTILDHNLTERQIFENFGKQWEVDATNTIFSYREGEGAADYSHPEFIPLFKDEVDESDLSAAKEKCGENDACIFDFLATGDATFAENTRSTGEDARSVQLALANSLPRLNVTEGLNDNRQWEVIAGQPAYLKVEAEDADNDTMTYAIVGTSAGVRIINNGTLIYVPDPSNPVIIEVQVNDTKGGYSNILNIPVAVCPICSGHGECDKNQVREAGEESSFVVYACNCLPAFTGIDCELDYDACSDSPCAKGQNCSDLSASDQGNSNIGYVCGPCPVGYQEGETNNTVIICEDINECNNRTICDQNCTNTEGSYFCHCMPGYRLDTDLKSCWDINECDERTHNCDQQCVNTQGGFACDCFQGYKLVNDKCTLDETDAVKCSSLNCSQLCHVQNGVPSCLCRSGYRLVEDNKTCTNINECQLDRKPCSQHCTDTIGGFNCSCFAGYNLTEDRISCAACETSRWGVECTNRCQCNGRGRCDPVRGCVCQAGWGGASCNTDINECETKTDNCTAGQVCVNTEGGFRCQCPPGYILNRTCIDVNECADISTHNCTEGLEDCLNNIGSYSCSCKRGYARGVDGTCRDINECVTGTHTCQQVCVNVNGGFNCRCHPGYEASDDRSYCTKVKNLCEDHVNCSHGCRLENNATKCFCDAGYQLSSDNQTCEDINECTTSHQCSSNSICVNEVPRYRCTCEAGSRLDNDGRTCLSCSSGTWGVACNMSCACSTGAYRCDPVSGCICMPGYNGSHCENNINQCLDIKCDHSEECIDRPGVDVCQCKAGYRNTTPNNTLQCQDIDECSNVSLNNCSQNCTNLEGGFSCSCFDGFSYNGILGTCEVCQDGFWGSNCEHQCTCSANTTISCSNVNGYCVCDPGWEGDNCTRDKVECSDAAVCSQFENTYCVNLPGSYRCQCQEGYYNSGSQADRPQCLELLTWGASIAFTYTVTQEELDVTTAAHANLKIEMEKFLHTILSSNVIVLRVNVTNITAVNTSPDIRTFNSHRGSEAYSIGPTLNINFTLVVSKSPDVINSLARAFTDILKTGNFSFRNEIISLKSLSIGGNPFNPNATACEKRELFEKCEDGEECVEVGANATCRVIQEDTNTATTTRTTSEGSSATTTAQANTTTRTTSERPSATTGTVDTTTTTSEKQSTTTSEVPPTPTAPELPSTTTAPELPLNTTPPELPSNTTVPELPSNTTAPELPSNTTAPELSSNTTAPEPPSTPTAPEVPSTDSWDASIAVNYNATEEELNVTTAAHAKLKVDTGEFLQMILNSSASLPMLRVNVTYITKNTTARTLRLQRRSVADFEQEPTLNINFTLVVRKSPDVINSLARAFTDILKTGNFSFRNENITIKSIIVRGNTFKPNATPCEQRMFFRACPPGEECVEVNQNVSTCV</sequence>
<accession>A0AAV2HM46</accession>
<keyword evidence="6" id="KW-0812">Transmembrane</keyword>
<feature type="region of interest" description="Disordered" evidence="15">
    <location>
        <begin position="1677"/>
        <end position="1807"/>
    </location>
</feature>
<evidence type="ECO:0000256" key="9">
    <source>
        <dbReference type="ARBA" id="ARBA00022989"/>
    </source>
</evidence>
<proteinExistence type="predicted"/>
<dbReference type="InterPro" id="IPR000742">
    <property type="entry name" value="EGF"/>
</dbReference>
<evidence type="ECO:0000256" key="10">
    <source>
        <dbReference type="ARBA" id="ARBA00023136"/>
    </source>
</evidence>
<keyword evidence="4 14" id="KW-0245">EGF-like domain</keyword>
<dbReference type="GO" id="GO:0007160">
    <property type="term" value="P:cell-matrix adhesion"/>
    <property type="evidence" value="ECO:0007669"/>
    <property type="project" value="InterPro"/>
</dbReference>
<dbReference type="SUPFAM" id="SSF57184">
    <property type="entry name" value="Growth factor receptor domain"/>
    <property type="match status" value="4"/>
</dbReference>
<dbReference type="CDD" id="cd00054">
    <property type="entry name" value="EGF_CA"/>
    <property type="match status" value="7"/>
</dbReference>
<keyword evidence="11 14" id="KW-1015">Disulfide bond</keyword>
<dbReference type="PROSITE" id="PS51233">
    <property type="entry name" value="VWFD"/>
    <property type="match status" value="1"/>
</dbReference>
<dbReference type="EMBL" id="CAXITT010000172">
    <property type="protein sequence ID" value="CAL1534458.1"/>
    <property type="molecule type" value="Genomic_DNA"/>
</dbReference>
<evidence type="ECO:0000313" key="18">
    <source>
        <dbReference type="EMBL" id="CAL1534458.1"/>
    </source>
</evidence>
<feature type="domain" description="EGF-like" evidence="16">
    <location>
        <begin position="1458"/>
        <end position="1497"/>
    </location>
</feature>
<dbReference type="InterPro" id="IPR000152">
    <property type="entry name" value="EGF-type_Asp/Asn_hydroxyl_site"/>
</dbReference>
<dbReference type="InterPro" id="IPR003886">
    <property type="entry name" value="NIDO_dom"/>
</dbReference>
<feature type="disulfide bond" evidence="14">
    <location>
        <begin position="1468"/>
        <end position="1485"/>
    </location>
</feature>
<evidence type="ECO:0000256" key="4">
    <source>
        <dbReference type="ARBA" id="ARBA00022536"/>
    </source>
</evidence>
<feature type="domain" description="EGF-like" evidence="16">
    <location>
        <begin position="1328"/>
        <end position="1364"/>
    </location>
</feature>
<name>A0AAV2HM46_LYMST</name>
<feature type="compositionally biased region" description="Low complexity" evidence="15">
    <location>
        <begin position="1739"/>
        <end position="1763"/>
    </location>
</feature>
<dbReference type="PROSITE" id="PS01186">
    <property type="entry name" value="EGF_2"/>
    <property type="match status" value="7"/>
</dbReference>
<evidence type="ECO:0000256" key="13">
    <source>
        <dbReference type="ARBA" id="ARBA00023180"/>
    </source>
</evidence>
<feature type="domain" description="EGF-like" evidence="16">
    <location>
        <begin position="1161"/>
        <end position="1201"/>
    </location>
</feature>
<dbReference type="InterPro" id="IPR050751">
    <property type="entry name" value="ECM_structural_protein"/>
</dbReference>
<keyword evidence="13" id="KW-0325">Glycoprotein</keyword>
<feature type="compositionally biased region" description="Polar residues" evidence="15">
    <location>
        <begin position="1768"/>
        <end position="1788"/>
    </location>
</feature>
<dbReference type="Pfam" id="PF06119">
    <property type="entry name" value="NIDO"/>
    <property type="match status" value="1"/>
</dbReference>
<dbReference type="InterPro" id="IPR026823">
    <property type="entry name" value="cEGF"/>
</dbReference>
<evidence type="ECO:0000256" key="11">
    <source>
        <dbReference type="ARBA" id="ARBA00023157"/>
    </source>
</evidence>
<dbReference type="Pfam" id="PF23263">
    <property type="entry name" value="C8-3_MUC4"/>
    <property type="match status" value="1"/>
</dbReference>
<keyword evidence="7" id="KW-0732">Signal</keyword>
<dbReference type="GO" id="GO:0006897">
    <property type="term" value="P:endocytosis"/>
    <property type="evidence" value="ECO:0007669"/>
    <property type="project" value="UniProtKB-KW"/>
</dbReference>
<dbReference type="PROSITE" id="PS50026">
    <property type="entry name" value="EGF_3"/>
    <property type="match status" value="5"/>
</dbReference>
<evidence type="ECO:0000313" key="19">
    <source>
        <dbReference type="Proteomes" id="UP001497497"/>
    </source>
</evidence>
<dbReference type="InterPro" id="IPR001881">
    <property type="entry name" value="EGF-like_Ca-bd_dom"/>
</dbReference>
<feature type="domain" description="EGF-like" evidence="16">
    <location>
        <begin position="1243"/>
        <end position="1284"/>
    </location>
</feature>
<dbReference type="PROSITE" id="PS01187">
    <property type="entry name" value="EGF_CA"/>
    <property type="match status" value="6"/>
</dbReference>
<reference evidence="18 19" key="1">
    <citation type="submission" date="2024-04" db="EMBL/GenBank/DDBJ databases">
        <authorList>
            <consortium name="Genoscope - CEA"/>
            <person name="William W."/>
        </authorList>
    </citation>
    <scope>NUCLEOTIDE SEQUENCE [LARGE SCALE GENOMIC DNA]</scope>
</reference>
<dbReference type="GO" id="GO:0005576">
    <property type="term" value="C:extracellular region"/>
    <property type="evidence" value="ECO:0007669"/>
    <property type="project" value="UniProtKB-SubCell"/>
</dbReference>
<evidence type="ECO:0000256" key="15">
    <source>
        <dbReference type="SAM" id="MobiDB-lite"/>
    </source>
</evidence>
<dbReference type="InterPro" id="IPR049883">
    <property type="entry name" value="NOTCH1_EGF-like"/>
</dbReference>